<reference evidence="7 8" key="1">
    <citation type="submission" date="2019-02" db="EMBL/GenBank/DDBJ databases">
        <title>Genomic Encyclopedia of Type Strains, Phase IV (KMG-IV): sequencing the most valuable type-strain genomes for metagenomic binning, comparative biology and taxonomic classification.</title>
        <authorList>
            <person name="Goeker M."/>
        </authorList>
    </citation>
    <scope>NUCLEOTIDE SEQUENCE [LARGE SCALE GENOMIC DNA]</scope>
    <source>
        <strain evidence="7 8">DSM 101727</strain>
    </source>
</reference>
<dbReference type="SUPFAM" id="SSF48452">
    <property type="entry name" value="TPR-like"/>
    <property type="match status" value="2"/>
</dbReference>
<dbReference type="RefSeq" id="WP_130342443.1">
    <property type="nucleotide sequence ID" value="NZ_SGWQ01000001.1"/>
</dbReference>
<dbReference type="CDD" id="cd15831">
    <property type="entry name" value="BTAD"/>
    <property type="match status" value="1"/>
</dbReference>
<evidence type="ECO:0000256" key="4">
    <source>
        <dbReference type="ARBA" id="ARBA00023163"/>
    </source>
</evidence>
<evidence type="ECO:0000313" key="7">
    <source>
        <dbReference type="EMBL" id="RZS44809.1"/>
    </source>
</evidence>
<sequence length="934" mass="102724">MPGDGEQEAGLQFCLLGPIQVLRDGRQVPMGDRGSRAVLAMLLLEANRTVAIDRIVDVLWAHEPPATARTMVQGYVSRLRQRLTAHDPEDGGARIVTRRPGYQLVVDEARIDRHRAQRLLADARREPAARRAEMLRHALRLWRGEALADVADRVRAPELVELKVAVLEARVDADLELGRHAELVGELSEHLEDHPFAERLAGQLVLALYRCGRRASALETYQRFARRMADERGIDPGPELRDLQARVLADDVTLLPETLGAQRVGPLVPAQLPTTPPGFNGRDAELAWLDDVLSTMDSSTVAIAVLAGPAGVGKTSLALRWGRGVVAEFPEGQLYVSLRGFDPQHPPVDPAEVLTQFLLSLGVAADEVPVALDDRAALYRSLLADRRVLVVLDDARDSAQVRPLLPAGSRSLVLVTSRVRLDGLVADGGRLLLLGTLPPDAALRIIEETARFADGVADLEQRRRLVELCGRLPLALRIVGARLAASPQWSVDELIEELTDERTRLGALDVEGAHTSVRAALDVTYRALHPAMAGTYRMLGLFPGRVISPLPVAALCSIDAANARRRLRALAAVFLVTEESPDTFVMHDLVRLHAGGLATAELGTDVRDAALIRLAHYYLVAGDHARRLLRPVFDGLTPAEDYPQLVPPDMPEADDALDWFEREWSNIFAVLRVTRQHGRHTEVWKIARVAQDFRAVRSRLDDWLSLVQLGLESARAAGDPVGEVWMLVSRCSAYSRFAMSDQTLTDAERALAIAIDLRDPLLMAIGYNTVASALYGQGRTEDAMLRYREALVLVRTTDNKAIEANLLNNIAQMEQALGRPAEAIGPQRAALELYRQTREHGFELFALVNLAELYLETGGVDEAETHARQGVLEATQSGLALQEAFARQVLGQVLSFRQDLNGAREQWLRSLELYTELKQPRAAAVRAELDALGT</sequence>
<dbReference type="GO" id="GO:0003677">
    <property type="term" value="F:DNA binding"/>
    <property type="evidence" value="ECO:0007669"/>
    <property type="project" value="UniProtKB-UniRule"/>
</dbReference>
<keyword evidence="3 5" id="KW-0238">DNA-binding</keyword>
<dbReference type="Proteomes" id="UP000294257">
    <property type="component" value="Unassembled WGS sequence"/>
</dbReference>
<dbReference type="PANTHER" id="PTHR35807">
    <property type="entry name" value="TRANSCRIPTIONAL REGULATOR REDD-RELATED"/>
    <property type="match status" value="1"/>
</dbReference>
<dbReference type="SUPFAM" id="SSF46894">
    <property type="entry name" value="C-terminal effector domain of the bipartite response regulators"/>
    <property type="match status" value="1"/>
</dbReference>
<evidence type="ECO:0000256" key="3">
    <source>
        <dbReference type="ARBA" id="ARBA00023125"/>
    </source>
</evidence>
<evidence type="ECO:0000259" key="6">
    <source>
        <dbReference type="PROSITE" id="PS51755"/>
    </source>
</evidence>
<dbReference type="PROSITE" id="PS51755">
    <property type="entry name" value="OMPR_PHOB"/>
    <property type="match status" value="1"/>
</dbReference>
<dbReference type="InterPro" id="IPR011990">
    <property type="entry name" value="TPR-like_helical_dom_sf"/>
</dbReference>
<dbReference type="GO" id="GO:0000160">
    <property type="term" value="P:phosphorelay signal transduction system"/>
    <property type="evidence" value="ECO:0007669"/>
    <property type="project" value="InterPro"/>
</dbReference>
<dbReference type="Pfam" id="PF00486">
    <property type="entry name" value="Trans_reg_C"/>
    <property type="match status" value="1"/>
</dbReference>
<dbReference type="InterPro" id="IPR036388">
    <property type="entry name" value="WH-like_DNA-bd_sf"/>
</dbReference>
<dbReference type="InterPro" id="IPR027417">
    <property type="entry name" value="P-loop_NTPase"/>
</dbReference>
<evidence type="ECO:0000313" key="8">
    <source>
        <dbReference type="Proteomes" id="UP000294257"/>
    </source>
</evidence>
<dbReference type="Pfam" id="PF03704">
    <property type="entry name" value="BTAD"/>
    <property type="match status" value="1"/>
</dbReference>
<dbReference type="InterPro" id="IPR001867">
    <property type="entry name" value="OmpR/PhoB-type_DNA-bd"/>
</dbReference>
<organism evidence="7 8">
    <name type="scientific">Herbihabitans rhizosphaerae</name>
    <dbReference type="NCBI Taxonomy" id="1872711"/>
    <lineage>
        <taxon>Bacteria</taxon>
        <taxon>Bacillati</taxon>
        <taxon>Actinomycetota</taxon>
        <taxon>Actinomycetes</taxon>
        <taxon>Pseudonocardiales</taxon>
        <taxon>Pseudonocardiaceae</taxon>
        <taxon>Herbihabitans</taxon>
    </lineage>
</organism>
<evidence type="ECO:0000256" key="5">
    <source>
        <dbReference type="PROSITE-ProRule" id="PRU01091"/>
    </source>
</evidence>
<dbReference type="GO" id="GO:0006355">
    <property type="term" value="P:regulation of DNA-templated transcription"/>
    <property type="evidence" value="ECO:0007669"/>
    <property type="project" value="InterPro"/>
</dbReference>
<dbReference type="Gene3D" id="3.40.50.300">
    <property type="entry name" value="P-loop containing nucleotide triphosphate hydrolases"/>
    <property type="match status" value="1"/>
</dbReference>
<proteinExistence type="inferred from homology"/>
<dbReference type="InterPro" id="IPR019734">
    <property type="entry name" value="TPR_rpt"/>
</dbReference>
<comment type="caution">
    <text evidence="7">The sequence shown here is derived from an EMBL/GenBank/DDBJ whole genome shotgun (WGS) entry which is preliminary data.</text>
</comment>
<dbReference type="Pfam" id="PF13424">
    <property type="entry name" value="TPR_12"/>
    <property type="match status" value="1"/>
</dbReference>
<dbReference type="PANTHER" id="PTHR35807:SF1">
    <property type="entry name" value="TRANSCRIPTIONAL REGULATOR REDD"/>
    <property type="match status" value="1"/>
</dbReference>
<keyword evidence="2" id="KW-0805">Transcription regulation</keyword>
<dbReference type="GO" id="GO:0043531">
    <property type="term" value="F:ADP binding"/>
    <property type="evidence" value="ECO:0007669"/>
    <property type="project" value="InterPro"/>
</dbReference>
<accession>A0A4Q7L587</accession>
<name>A0A4Q7L587_9PSEU</name>
<dbReference type="InterPro" id="IPR016032">
    <property type="entry name" value="Sig_transdc_resp-reg_C-effctor"/>
</dbReference>
<evidence type="ECO:0000256" key="2">
    <source>
        <dbReference type="ARBA" id="ARBA00023015"/>
    </source>
</evidence>
<keyword evidence="4" id="KW-0804">Transcription</keyword>
<keyword evidence="8" id="KW-1185">Reference proteome</keyword>
<feature type="domain" description="OmpR/PhoB-type" evidence="6">
    <location>
        <begin position="3"/>
        <end position="106"/>
    </location>
</feature>
<dbReference type="InterPro" id="IPR051677">
    <property type="entry name" value="AfsR-DnrI-RedD_regulator"/>
</dbReference>
<dbReference type="Gene3D" id="1.25.40.10">
    <property type="entry name" value="Tetratricopeptide repeat domain"/>
    <property type="match status" value="2"/>
</dbReference>
<dbReference type="SUPFAM" id="SSF52540">
    <property type="entry name" value="P-loop containing nucleoside triphosphate hydrolases"/>
    <property type="match status" value="1"/>
</dbReference>
<dbReference type="SMART" id="SM00028">
    <property type="entry name" value="TPR"/>
    <property type="match status" value="4"/>
</dbReference>
<gene>
    <name evidence="7" type="ORF">EV193_101688</name>
</gene>
<evidence type="ECO:0000256" key="1">
    <source>
        <dbReference type="ARBA" id="ARBA00005820"/>
    </source>
</evidence>
<dbReference type="SMART" id="SM01043">
    <property type="entry name" value="BTAD"/>
    <property type="match status" value="1"/>
</dbReference>
<dbReference type="PRINTS" id="PR00364">
    <property type="entry name" value="DISEASERSIST"/>
</dbReference>
<dbReference type="Gene3D" id="1.10.10.10">
    <property type="entry name" value="Winged helix-like DNA-binding domain superfamily/Winged helix DNA-binding domain"/>
    <property type="match status" value="1"/>
</dbReference>
<comment type="similarity">
    <text evidence="1">Belongs to the AfsR/DnrI/RedD regulatory family.</text>
</comment>
<dbReference type="OrthoDB" id="7628974at2"/>
<feature type="DNA-binding region" description="OmpR/PhoB-type" evidence="5">
    <location>
        <begin position="3"/>
        <end position="106"/>
    </location>
</feature>
<dbReference type="InterPro" id="IPR005158">
    <property type="entry name" value="BTAD"/>
</dbReference>
<dbReference type="SMART" id="SM00862">
    <property type="entry name" value="Trans_reg_C"/>
    <property type="match status" value="1"/>
</dbReference>
<dbReference type="EMBL" id="SGWQ01000001">
    <property type="protein sequence ID" value="RZS44809.1"/>
    <property type="molecule type" value="Genomic_DNA"/>
</dbReference>
<dbReference type="AlphaFoldDB" id="A0A4Q7L587"/>
<protein>
    <submittedName>
        <fullName evidence="7">DNA-binding SARP family transcriptional activator</fullName>
    </submittedName>
</protein>